<reference evidence="2" key="1">
    <citation type="submission" date="2013-08" db="EMBL/GenBank/DDBJ databases">
        <authorList>
            <person name="Mendez C."/>
            <person name="Richter M."/>
            <person name="Ferrer M."/>
            <person name="Sanchez J."/>
        </authorList>
    </citation>
    <scope>NUCLEOTIDE SEQUENCE</scope>
</reference>
<dbReference type="AlphaFoldDB" id="T1ABT1"/>
<comment type="caution">
    <text evidence="2">The sequence shown here is derived from an EMBL/GenBank/DDBJ whole genome shotgun (WGS) entry which is preliminary data.</text>
</comment>
<name>T1ABT1_9ZZZZ</name>
<dbReference type="EMBL" id="AUZY01010258">
    <property type="protein sequence ID" value="EQD39325.1"/>
    <property type="molecule type" value="Genomic_DNA"/>
</dbReference>
<feature type="region of interest" description="Disordered" evidence="1">
    <location>
        <begin position="1"/>
        <end position="23"/>
    </location>
</feature>
<feature type="non-terminal residue" evidence="2">
    <location>
        <position position="1"/>
    </location>
</feature>
<feature type="non-terminal residue" evidence="2">
    <location>
        <position position="183"/>
    </location>
</feature>
<keyword evidence="2" id="KW-0808">Transferase</keyword>
<gene>
    <name evidence="2" type="ORF">B1B_15413</name>
</gene>
<proteinExistence type="predicted"/>
<accession>T1ABT1</accession>
<sequence length="183" mass="19040">AHAGVGGPRVSPQPAPAPAPDGDACSRARALAFSHLVGRRSATQVVRTPSGFAVLHRGFPDSTAHNRVVVTGAADPAATLALADRVLGGARLPHRHVAVDHDRIDRGWEDAFAAVGYAHGRLVLMAARSQPGRPAEAVVERLPYHQLAATVAAGWRRTLPDASEAVVQELVARRAATAAACTV</sequence>
<organism evidence="2">
    <name type="scientific">mine drainage metagenome</name>
    <dbReference type="NCBI Taxonomy" id="410659"/>
    <lineage>
        <taxon>unclassified sequences</taxon>
        <taxon>metagenomes</taxon>
        <taxon>ecological metagenomes</taxon>
    </lineage>
</organism>
<protein>
    <submittedName>
        <fullName evidence="2">Acetyltransferase, GNAT family protein</fullName>
    </submittedName>
</protein>
<evidence type="ECO:0000313" key="2">
    <source>
        <dbReference type="EMBL" id="EQD39325.1"/>
    </source>
</evidence>
<dbReference type="GO" id="GO:0016740">
    <property type="term" value="F:transferase activity"/>
    <property type="evidence" value="ECO:0007669"/>
    <property type="project" value="UniProtKB-KW"/>
</dbReference>
<evidence type="ECO:0000256" key="1">
    <source>
        <dbReference type="SAM" id="MobiDB-lite"/>
    </source>
</evidence>
<reference evidence="2" key="2">
    <citation type="journal article" date="2014" name="ISME J.">
        <title>Microbial stratification in low pH oxic and suboxic macroscopic growths along an acid mine drainage.</title>
        <authorList>
            <person name="Mendez-Garcia C."/>
            <person name="Mesa V."/>
            <person name="Sprenger R.R."/>
            <person name="Richter M."/>
            <person name="Diez M.S."/>
            <person name="Solano J."/>
            <person name="Bargiela R."/>
            <person name="Golyshina O.V."/>
            <person name="Manteca A."/>
            <person name="Ramos J.L."/>
            <person name="Gallego J.R."/>
            <person name="Llorente I."/>
            <person name="Martins Dos Santos V.A."/>
            <person name="Jensen O.N."/>
            <person name="Pelaez A.I."/>
            <person name="Sanchez J."/>
            <person name="Ferrer M."/>
        </authorList>
    </citation>
    <scope>NUCLEOTIDE SEQUENCE</scope>
</reference>